<gene>
    <name evidence="9 10" type="primary">hemL</name>
    <name evidence="10" type="ORF">FZC78_01065</name>
</gene>
<dbReference type="CDD" id="cd00610">
    <property type="entry name" value="OAT_like"/>
    <property type="match status" value="1"/>
</dbReference>
<keyword evidence="6 9" id="KW-0663">Pyridoxal phosphate</keyword>
<evidence type="ECO:0000256" key="4">
    <source>
        <dbReference type="ARBA" id="ARBA00008981"/>
    </source>
</evidence>
<reference evidence="10 11" key="1">
    <citation type="submission" date="2019-08" db="EMBL/GenBank/DDBJ databases">
        <title>Bacillus genomes from the desert of Cuatro Cienegas, Coahuila.</title>
        <authorList>
            <person name="Olmedo-Alvarez G."/>
        </authorList>
    </citation>
    <scope>NUCLEOTIDE SEQUENCE [LARGE SCALE GENOMIC DNA]</scope>
    <source>
        <strain evidence="10 11">CH34_1T</strain>
    </source>
</reference>
<evidence type="ECO:0000256" key="9">
    <source>
        <dbReference type="HAMAP-Rule" id="MF_00375"/>
    </source>
</evidence>
<dbReference type="Pfam" id="PF00202">
    <property type="entry name" value="Aminotran_3"/>
    <property type="match status" value="1"/>
</dbReference>
<dbReference type="Gene3D" id="3.90.1150.10">
    <property type="entry name" value="Aspartate Aminotransferase, domain 1"/>
    <property type="match status" value="1"/>
</dbReference>
<dbReference type="NCBIfam" id="NF000818">
    <property type="entry name" value="PRK00062.1"/>
    <property type="match status" value="1"/>
</dbReference>
<dbReference type="PROSITE" id="PS00600">
    <property type="entry name" value="AA_TRANSFER_CLASS_3"/>
    <property type="match status" value="1"/>
</dbReference>
<dbReference type="InterPro" id="IPR015422">
    <property type="entry name" value="PyrdxlP-dep_Trfase_small"/>
</dbReference>
<proteinExistence type="inferred from homology"/>
<dbReference type="GO" id="GO:0005737">
    <property type="term" value="C:cytoplasm"/>
    <property type="evidence" value="ECO:0007669"/>
    <property type="project" value="UniProtKB-SubCell"/>
</dbReference>
<dbReference type="STRING" id="218284.AM506_03585"/>
<dbReference type="NCBIfam" id="TIGR00713">
    <property type="entry name" value="hemL"/>
    <property type="match status" value="1"/>
</dbReference>
<comment type="pathway">
    <text evidence="3">Porphyrin-containing compound metabolism; protoporphyrin-IX biosynthesis; 5-aminolevulinate from L-glutamyl-tRNA(Glu): step 2/2.</text>
</comment>
<dbReference type="SUPFAM" id="SSF53383">
    <property type="entry name" value="PLP-dependent transferases"/>
    <property type="match status" value="1"/>
</dbReference>
<dbReference type="InterPro" id="IPR049704">
    <property type="entry name" value="Aminotrans_3_PPA_site"/>
</dbReference>
<dbReference type="InterPro" id="IPR004639">
    <property type="entry name" value="4pyrrol_synth_GluAld_NH2Trfase"/>
</dbReference>
<protein>
    <recommendedName>
        <fullName evidence="9">Glutamate-1-semialdehyde 2,1-aminomutase</fullName>
        <shortName evidence="9">GSA</shortName>
        <ecNumber evidence="9">5.4.3.8</ecNumber>
    </recommendedName>
    <alternativeName>
        <fullName evidence="9">Glutamate-1-semialdehyde aminotransferase</fullName>
        <shortName evidence="9">GSA-AT</shortName>
    </alternativeName>
</protein>
<dbReference type="AlphaFoldDB" id="A0A5D4P0B8"/>
<dbReference type="PANTHER" id="PTHR43713">
    <property type="entry name" value="GLUTAMATE-1-SEMIALDEHYDE 2,1-AMINOMUTASE"/>
    <property type="match status" value="1"/>
</dbReference>
<evidence type="ECO:0000256" key="6">
    <source>
        <dbReference type="ARBA" id="ARBA00022898"/>
    </source>
</evidence>
<evidence type="ECO:0000256" key="1">
    <source>
        <dbReference type="ARBA" id="ARBA00001579"/>
    </source>
</evidence>
<dbReference type="Gene3D" id="3.40.640.10">
    <property type="entry name" value="Type I PLP-dependent aspartate aminotransferase-like (Major domain)"/>
    <property type="match status" value="1"/>
</dbReference>
<dbReference type="UniPathway" id="UPA00251">
    <property type="reaction ID" value="UER00317"/>
</dbReference>
<accession>A0A5D4P0B8</accession>
<comment type="similarity">
    <text evidence="4 9">Belongs to the class-III pyridoxal-phosphate-dependent aminotransferase family. HemL subfamily.</text>
</comment>
<evidence type="ECO:0000313" key="11">
    <source>
        <dbReference type="Proteomes" id="UP000322267"/>
    </source>
</evidence>
<dbReference type="HAMAP" id="MF_00375">
    <property type="entry name" value="HemL_aminotrans_3"/>
    <property type="match status" value="1"/>
</dbReference>
<dbReference type="GO" id="GO:0042286">
    <property type="term" value="F:glutamate-1-semialdehyde 2,1-aminomutase activity"/>
    <property type="evidence" value="ECO:0007669"/>
    <property type="project" value="UniProtKB-UniRule"/>
</dbReference>
<dbReference type="InterPro" id="IPR015424">
    <property type="entry name" value="PyrdxlP-dep_Trfase"/>
</dbReference>
<dbReference type="InterPro" id="IPR005814">
    <property type="entry name" value="Aminotrans_3"/>
</dbReference>
<keyword evidence="7 9" id="KW-0413">Isomerase</keyword>
<evidence type="ECO:0000256" key="8">
    <source>
        <dbReference type="ARBA" id="ARBA00023244"/>
    </source>
</evidence>
<evidence type="ECO:0000256" key="3">
    <source>
        <dbReference type="ARBA" id="ARBA00004819"/>
    </source>
</evidence>
<dbReference type="GO" id="GO:0008483">
    <property type="term" value="F:transaminase activity"/>
    <property type="evidence" value="ECO:0007669"/>
    <property type="project" value="InterPro"/>
</dbReference>
<comment type="subunit">
    <text evidence="9">Homodimer.</text>
</comment>
<comment type="cofactor">
    <cofactor evidence="2 9">
        <name>pyridoxal 5'-phosphate</name>
        <dbReference type="ChEBI" id="CHEBI:597326"/>
    </cofactor>
</comment>
<comment type="catalytic activity">
    <reaction evidence="1 9">
        <text>(S)-4-amino-5-oxopentanoate = 5-aminolevulinate</text>
        <dbReference type="Rhea" id="RHEA:14265"/>
        <dbReference type="ChEBI" id="CHEBI:57501"/>
        <dbReference type="ChEBI" id="CHEBI:356416"/>
        <dbReference type="EC" id="5.4.3.8"/>
    </reaction>
</comment>
<dbReference type="EMBL" id="VTEI01000001">
    <property type="protein sequence ID" value="TYS19650.1"/>
    <property type="molecule type" value="Genomic_DNA"/>
</dbReference>
<evidence type="ECO:0000256" key="2">
    <source>
        <dbReference type="ARBA" id="ARBA00001933"/>
    </source>
</evidence>
<dbReference type="OrthoDB" id="9807885at2"/>
<sequence length="429" mass="46438">MRKYDQSKQAFKEAVKVMPGGVNSPVRAFKSVDMDPIFMEKGKGSKIYDIDGNEYIDYVLSWGPLILGHTNERVVQSIKEVAELGTSFGAPTLVENKLAELVIERVPSIEIVRMVSSGTEATMSALRLARGYTGRNKIIKFEGCYHGHGDSLLIKAGSGVATLGLPDSPGVPAGVAENTITVPYNDLESLEYAFEQFGDDIAGLIVEPVAGNMGVVPPQPGFLESLREITEKYGSLLIFDEVMTGFRVGYNCAQGFYGVTPDLTCLGKVIGGGLPVGAYGGKAEIMEQIAPSGPIYQAGTLSGNPLAMTAGYETLSQLTPESYKEFERKADRLEEGLHAAAEKFGIPHTINRAGSMIGIFFTNEEVKNYEGAKSSDLELFSSYYREMANEGVFLPPSQFEGLFLSTAHTDEDIEKTIQAAEKAFQKIKG</sequence>
<evidence type="ECO:0000313" key="10">
    <source>
        <dbReference type="EMBL" id="TYS19650.1"/>
    </source>
</evidence>
<dbReference type="PANTHER" id="PTHR43713:SF3">
    <property type="entry name" value="GLUTAMATE-1-SEMIALDEHYDE 2,1-AMINOMUTASE 1, CHLOROPLASTIC-RELATED"/>
    <property type="match status" value="1"/>
</dbReference>
<name>A0A5D4P0B8_9BACI</name>
<feature type="modified residue" description="N6-(pyridoxal phosphate)lysine" evidence="9">
    <location>
        <position position="268"/>
    </location>
</feature>
<dbReference type="Proteomes" id="UP000322267">
    <property type="component" value="Unassembled WGS sequence"/>
</dbReference>
<dbReference type="GO" id="GO:0030170">
    <property type="term" value="F:pyridoxal phosphate binding"/>
    <property type="evidence" value="ECO:0007669"/>
    <property type="project" value="InterPro"/>
</dbReference>
<dbReference type="FunFam" id="3.40.640.10:FF:000021">
    <property type="entry name" value="Glutamate-1-semialdehyde 2,1-aminomutase"/>
    <property type="match status" value="1"/>
</dbReference>
<keyword evidence="5 9" id="KW-0963">Cytoplasm</keyword>
<dbReference type="RefSeq" id="WP_148937846.1">
    <property type="nucleotide sequence ID" value="NZ_VTEI01000001.1"/>
</dbReference>
<dbReference type="GO" id="GO:0006782">
    <property type="term" value="P:protoporphyrinogen IX biosynthetic process"/>
    <property type="evidence" value="ECO:0007669"/>
    <property type="project" value="UniProtKB-UniRule"/>
</dbReference>
<keyword evidence="8 9" id="KW-0627">Porphyrin biosynthesis</keyword>
<dbReference type="InterPro" id="IPR015421">
    <property type="entry name" value="PyrdxlP-dep_Trfase_major"/>
</dbReference>
<comment type="caution">
    <text evidence="10">The sequence shown here is derived from an EMBL/GenBank/DDBJ whole genome shotgun (WGS) entry which is preliminary data.</text>
</comment>
<evidence type="ECO:0000256" key="5">
    <source>
        <dbReference type="ARBA" id="ARBA00022490"/>
    </source>
</evidence>
<organism evidence="10 11">
    <name type="scientific">Rossellomorea vietnamensis</name>
    <dbReference type="NCBI Taxonomy" id="218284"/>
    <lineage>
        <taxon>Bacteria</taxon>
        <taxon>Bacillati</taxon>
        <taxon>Bacillota</taxon>
        <taxon>Bacilli</taxon>
        <taxon>Bacillales</taxon>
        <taxon>Bacillaceae</taxon>
        <taxon>Rossellomorea</taxon>
    </lineage>
</organism>
<dbReference type="EC" id="5.4.3.8" evidence="9"/>
<comment type="subcellular location">
    <subcellularLocation>
        <location evidence="9">Cytoplasm</location>
    </subcellularLocation>
</comment>
<evidence type="ECO:0000256" key="7">
    <source>
        <dbReference type="ARBA" id="ARBA00023235"/>
    </source>
</evidence>